<feature type="domain" description="LHH" evidence="1">
    <location>
        <begin position="204"/>
        <end position="280"/>
    </location>
</feature>
<evidence type="ECO:0000313" key="2">
    <source>
        <dbReference type="EMBL" id="NHB86328.1"/>
    </source>
</evidence>
<protein>
    <recommendedName>
        <fullName evidence="1">LHH domain-containing protein</fullName>
    </recommendedName>
</protein>
<proteinExistence type="predicted"/>
<accession>A0ABX0GBL8</accession>
<dbReference type="Pfam" id="PF14411">
    <property type="entry name" value="LHH"/>
    <property type="match status" value="1"/>
</dbReference>
<dbReference type="EMBL" id="PUJU01000002">
    <property type="protein sequence ID" value="NHB86328.1"/>
    <property type="molecule type" value="Genomic_DNA"/>
</dbReference>
<dbReference type="Proteomes" id="UP000697802">
    <property type="component" value="Unassembled WGS sequence"/>
</dbReference>
<organism evidence="2 3">
    <name type="scientific">Photorhabdus tasmaniensis</name>
    <dbReference type="NCBI Taxonomy" id="1004159"/>
    <lineage>
        <taxon>Bacteria</taxon>
        <taxon>Pseudomonadati</taxon>
        <taxon>Pseudomonadota</taxon>
        <taxon>Gammaproteobacteria</taxon>
        <taxon>Enterobacterales</taxon>
        <taxon>Morganellaceae</taxon>
        <taxon>Photorhabdus</taxon>
    </lineage>
</organism>
<dbReference type="InterPro" id="IPR026834">
    <property type="entry name" value="LHH"/>
</dbReference>
<comment type="caution">
    <text evidence="2">The sequence shown here is derived from an EMBL/GenBank/DDBJ whole genome shotgun (WGS) entry which is preliminary data.</text>
</comment>
<evidence type="ECO:0000313" key="3">
    <source>
        <dbReference type="Proteomes" id="UP000697802"/>
    </source>
</evidence>
<reference evidence="2 3" key="1">
    <citation type="submission" date="2018-02" db="EMBL/GenBank/DDBJ databases">
        <authorList>
            <person name="Machado R.A."/>
        </authorList>
    </citation>
    <scope>NUCLEOTIDE SEQUENCE [LARGE SCALE GENOMIC DNA]</scope>
    <source>
        <strain evidence="2 3">T327</strain>
    </source>
</reference>
<gene>
    <name evidence="2" type="ORF">C5471_00765</name>
</gene>
<evidence type="ECO:0000259" key="1">
    <source>
        <dbReference type="Pfam" id="PF14411"/>
    </source>
</evidence>
<name>A0ABX0GBL8_9GAMM</name>
<sequence>MQSLGYEAEFGWGFFILWLLLTYSAKIGHKSGVANSSAITEEIVIVYNSLAHLLSAAEKERRGTIKAYEEKKRAFCQQSPQACKQAGEIISFGTDFVPVIGDIKGFVEAESALDYLVAAIAIIPGAGDAAGKTIKAAEKALVKSDVAEASRLINKASDEVNTAKYFGQERKYWSANPIEFQGNKVYQRNDIFDLKYIDPKSGKTNVELMSSGRAPIGTDGKPVNLHHMLQKQDGAIAEITQSFHKENHGVIHINDNSIPSGINRAEFNKWRISYWKDRAKSYK</sequence>
<keyword evidence="3" id="KW-1185">Reference proteome</keyword>